<accession>A0AAV5HJR4</accession>
<dbReference type="EMBL" id="BPVZ01000003">
    <property type="protein sequence ID" value="GKU89062.1"/>
    <property type="molecule type" value="Genomic_DNA"/>
</dbReference>
<dbReference type="AlphaFoldDB" id="A0AAV5HJR4"/>
<organism evidence="1 2">
    <name type="scientific">Rubroshorea leprosula</name>
    <dbReference type="NCBI Taxonomy" id="152421"/>
    <lineage>
        <taxon>Eukaryota</taxon>
        <taxon>Viridiplantae</taxon>
        <taxon>Streptophyta</taxon>
        <taxon>Embryophyta</taxon>
        <taxon>Tracheophyta</taxon>
        <taxon>Spermatophyta</taxon>
        <taxon>Magnoliopsida</taxon>
        <taxon>eudicotyledons</taxon>
        <taxon>Gunneridae</taxon>
        <taxon>Pentapetalae</taxon>
        <taxon>rosids</taxon>
        <taxon>malvids</taxon>
        <taxon>Malvales</taxon>
        <taxon>Dipterocarpaceae</taxon>
        <taxon>Rubroshorea</taxon>
    </lineage>
</organism>
<reference evidence="1 2" key="1">
    <citation type="journal article" date="2021" name="Commun. Biol.">
        <title>The genome of Shorea leprosula (Dipterocarpaceae) highlights the ecological relevance of drought in aseasonal tropical rainforests.</title>
        <authorList>
            <person name="Ng K.K.S."/>
            <person name="Kobayashi M.J."/>
            <person name="Fawcett J.A."/>
            <person name="Hatakeyama M."/>
            <person name="Paape T."/>
            <person name="Ng C.H."/>
            <person name="Ang C.C."/>
            <person name="Tnah L.H."/>
            <person name="Lee C.T."/>
            <person name="Nishiyama T."/>
            <person name="Sese J."/>
            <person name="O'Brien M.J."/>
            <person name="Copetti D."/>
            <person name="Mohd Noor M.I."/>
            <person name="Ong R.C."/>
            <person name="Putra M."/>
            <person name="Sireger I.Z."/>
            <person name="Indrioko S."/>
            <person name="Kosugi Y."/>
            <person name="Izuno A."/>
            <person name="Isagi Y."/>
            <person name="Lee S.L."/>
            <person name="Shimizu K.K."/>
        </authorList>
    </citation>
    <scope>NUCLEOTIDE SEQUENCE [LARGE SCALE GENOMIC DNA]</scope>
    <source>
        <strain evidence="1">214</strain>
    </source>
</reference>
<keyword evidence="2" id="KW-1185">Reference proteome</keyword>
<evidence type="ECO:0000313" key="2">
    <source>
        <dbReference type="Proteomes" id="UP001054252"/>
    </source>
</evidence>
<protein>
    <submittedName>
        <fullName evidence="1">Uncharacterized protein</fullName>
    </submittedName>
</protein>
<proteinExistence type="predicted"/>
<gene>
    <name evidence="1" type="ORF">SLEP1_g3253</name>
</gene>
<name>A0AAV5HJR4_9ROSI</name>
<dbReference type="Proteomes" id="UP001054252">
    <property type="component" value="Unassembled WGS sequence"/>
</dbReference>
<comment type="caution">
    <text evidence="1">The sequence shown here is derived from an EMBL/GenBank/DDBJ whole genome shotgun (WGS) entry which is preliminary data.</text>
</comment>
<sequence>MLSHSILKFIFRTSNLIGWADVKTLDAPFLPSSCAPSVASPPPLLCLAYYLPPSLTVAQACPPRVRGFFPCTVKSYHARSVPPGNSNGWFGLVGVI</sequence>
<evidence type="ECO:0000313" key="1">
    <source>
        <dbReference type="EMBL" id="GKU89062.1"/>
    </source>
</evidence>